<dbReference type="RefSeq" id="WP_140960752.1">
    <property type="nucleotide sequence ID" value="NZ_VEVQ02000003.1"/>
</dbReference>
<dbReference type="NCBIfam" id="NF011765">
    <property type="entry name" value="PRK15219.1"/>
    <property type="match status" value="1"/>
</dbReference>
<dbReference type="EMBL" id="VEVQ02000003">
    <property type="protein sequence ID" value="NHN25039.1"/>
    <property type="molecule type" value="Genomic_DNA"/>
</dbReference>
<dbReference type="PANTHER" id="PTHR11002:SF79">
    <property type="entry name" value="CARBONIC ANHYDRASE 2"/>
    <property type="match status" value="1"/>
</dbReference>
<dbReference type="CDD" id="cd03378">
    <property type="entry name" value="beta_CA_cladeC"/>
    <property type="match status" value="1"/>
</dbReference>
<comment type="similarity">
    <text evidence="1">Belongs to the beta-class carbonic anhydrase family.</text>
</comment>
<reference evidence="2 3" key="2">
    <citation type="submission" date="2019-05" db="EMBL/GenBank/DDBJ databases">
        <authorList>
            <person name="Lianzixin W."/>
        </authorList>
    </citation>
    <scope>NUCLEOTIDE SEQUENCE [LARGE SCALE GENOMIC DNA]</scope>
    <source>
        <strain evidence="2 3">EC11</strain>
    </source>
</reference>
<dbReference type="PANTHER" id="PTHR11002">
    <property type="entry name" value="CARBONIC ANHYDRASE"/>
    <property type="match status" value="1"/>
</dbReference>
<organism evidence="2 3">
    <name type="scientific">Flavobacterium jejuense</name>
    <dbReference type="NCBI Taxonomy" id="1544455"/>
    <lineage>
        <taxon>Bacteria</taxon>
        <taxon>Pseudomonadati</taxon>
        <taxon>Bacteroidota</taxon>
        <taxon>Flavobacteriia</taxon>
        <taxon>Flavobacteriales</taxon>
        <taxon>Flavobacteriaceae</taxon>
        <taxon>Flavobacterium</taxon>
    </lineage>
</organism>
<dbReference type="Proteomes" id="UP000817854">
    <property type="component" value="Unassembled WGS sequence"/>
</dbReference>
<dbReference type="Gene3D" id="3.40.1050.10">
    <property type="entry name" value="Carbonic anhydrase"/>
    <property type="match status" value="1"/>
</dbReference>
<proteinExistence type="inferred from homology"/>
<reference evidence="2 3" key="3">
    <citation type="submission" date="2020-02" db="EMBL/GenBank/DDBJ databases">
        <title>Flavobacterium profundi sp. nov., isolated from a deep-sea seamount.</title>
        <authorList>
            <person name="Zhang D.-C."/>
        </authorList>
    </citation>
    <scope>NUCLEOTIDE SEQUENCE [LARGE SCALE GENOMIC DNA]</scope>
    <source>
        <strain evidence="2 3">EC11</strain>
    </source>
</reference>
<dbReference type="Pfam" id="PF00484">
    <property type="entry name" value="Pro_CA"/>
    <property type="match status" value="1"/>
</dbReference>
<keyword evidence="3" id="KW-1185">Reference proteome</keyword>
<dbReference type="InterPro" id="IPR036874">
    <property type="entry name" value="Carbonic_anhydrase_sf"/>
</dbReference>
<evidence type="ECO:0000313" key="3">
    <source>
        <dbReference type="Proteomes" id="UP000817854"/>
    </source>
</evidence>
<gene>
    <name evidence="2" type="ORF">FIA58_005045</name>
</gene>
<evidence type="ECO:0000313" key="2">
    <source>
        <dbReference type="EMBL" id="NHN25039.1"/>
    </source>
</evidence>
<dbReference type="SUPFAM" id="SSF53056">
    <property type="entry name" value="beta-carbonic anhydrase, cab"/>
    <property type="match status" value="1"/>
</dbReference>
<dbReference type="SMART" id="SM00947">
    <property type="entry name" value="Pro_CA"/>
    <property type="match status" value="1"/>
</dbReference>
<evidence type="ECO:0000256" key="1">
    <source>
        <dbReference type="ARBA" id="ARBA00006217"/>
    </source>
</evidence>
<accession>A0ABX0IQG1</accession>
<sequence>MNAIIKKTTFLVLSLLLVSCGDSKKEEEQNKETSTSEIVQPVETVLTQEQQQALTPVEVIQRLKDGNLRFVTNDRTSRNHSAQIRNSITSQFPKAIILSCVDSRVPIEDVFDQGIGDLFVARIAGNFANTDILGSMEFACNVSGSKVILVLGHEHCGAIRHAIMDTKLGNITSMLANIRPAVNLVTDFEGERVATNQKFVHEVCISNIKNTINYIRDNSVILKRMEKSADSLKIIGAVYNMSTGELDFME</sequence>
<reference evidence="3" key="1">
    <citation type="submission" date="2019-05" db="EMBL/GenBank/DDBJ databases">
        <title>Flavobacterium profundi sp. nov., isolated from a deep-sea seamount.</title>
        <authorList>
            <person name="Zhang D.-C."/>
        </authorList>
    </citation>
    <scope>NUCLEOTIDE SEQUENCE [LARGE SCALE GENOMIC DNA]</scope>
    <source>
        <strain evidence="3">EC11</strain>
    </source>
</reference>
<comment type="caution">
    <text evidence="2">The sequence shown here is derived from an EMBL/GenBank/DDBJ whole genome shotgun (WGS) entry which is preliminary data.</text>
</comment>
<dbReference type="PROSITE" id="PS51257">
    <property type="entry name" value="PROKAR_LIPOPROTEIN"/>
    <property type="match status" value="1"/>
</dbReference>
<dbReference type="InterPro" id="IPR001765">
    <property type="entry name" value="Carbonic_anhydrase"/>
</dbReference>
<name>A0ABX0IQG1_9FLAO</name>
<protein>
    <submittedName>
        <fullName evidence="2">Carbonic anhydrase</fullName>
    </submittedName>
</protein>